<evidence type="ECO:0000256" key="1">
    <source>
        <dbReference type="SAM" id="MobiDB-lite"/>
    </source>
</evidence>
<dbReference type="SUPFAM" id="SSF51695">
    <property type="entry name" value="PLC-like phosphodiesterases"/>
    <property type="match status" value="1"/>
</dbReference>
<protein>
    <submittedName>
        <fullName evidence="3">Glycerophosphodiester phosphodiesterase</fullName>
    </submittedName>
</protein>
<dbReference type="InterPro" id="IPR017946">
    <property type="entry name" value="PLC-like_Pdiesterase_TIM-brl"/>
</dbReference>
<dbReference type="PANTHER" id="PTHR46211">
    <property type="entry name" value="GLYCEROPHOSPHORYL DIESTER PHOSPHODIESTERASE"/>
    <property type="match status" value="1"/>
</dbReference>
<reference evidence="3 4" key="1">
    <citation type="submission" date="2018-08" db="EMBL/GenBank/DDBJ databases">
        <title>Recombination of ecologically and evolutionarily significant loci maintains genetic cohesion in the Pseudomonas syringae species complex.</title>
        <authorList>
            <person name="Dillon M."/>
            <person name="Thakur S."/>
            <person name="Almeida R.N.D."/>
            <person name="Weir B.S."/>
            <person name="Guttman D.S."/>
        </authorList>
    </citation>
    <scope>NUCLEOTIDE SEQUENCE [LARGE SCALE GENOMIC DNA]</scope>
    <source>
        <strain evidence="3 4">1089_5</strain>
    </source>
</reference>
<feature type="domain" description="GP-PDE" evidence="2">
    <location>
        <begin position="246"/>
        <end position="561"/>
    </location>
</feature>
<dbReference type="FunFam" id="3.20.20.190:FF:000025">
    <property type="entry name" value="Glycerophosphoryl diester phosphodiesterase"/>
    <property type="match status" value="1"/>
</dbReference>
<feature type="region of interest" description="Disordered" evidence="1">
    <location>
        <begin position="149"/>
        <end position="172"/>
    </location>
</feature>
<dbReference type="EMBL" id="RBPL01000032">
    <property type="protein sequence ID" value="RMO00800.1"/>
    <property type="molecule type" value="Genomic_DNA"/>
</dbReference>
<sequence>MWNVAHQRKQQCQCMIGHGRRVDPGAIGDGNTACLCSGQIDLLVAGTAHTNDAQVRQRVHFPSEKPQWPTRDNSADALPVSGNRFGAFFGRRGANQLEAAAFQNRQIRVQIFDQHQYRCHVRSCSVIKTLTVTRLGAFVQRHTVIKPTHLPDRLRHNPPRQPDSALSLRAARRPATVVAGAVERLSPTRNPPPMHGFSTTLLTTTLLKKTLLAAAVMSGLMLSSGMAAAADAPGKVLSEKYGLPWPAAIAHRGASFDAPEETIPAYTLARDLGADYLEMDIQRTKDGVLIALHDDVLERTTNIAQVFPTRVKDPVSTFTLAELKQLDAGSWFNKAYPDRARDSYNGLQILTLDEVIDIAEGGANKPGLYIETKVPNKFPGVEADLKKVLAKRGWLTQRPAAAAGHVNVAHMPGRVVLQTFEKQSLELLQKEMPQVPKVLLLWIGEGSIEPKSSVAFKDSGAKDKASYYAAQEVKSPEEFQKWIDWAKAHGAIGTGPSSQLAQGGDQSYMDLVKPWMNNLTHEKGMVIHPYTVDDAADFKRIRNDGVDGFFTNRTAELLKFYGRPAKESIDAILKRNGY</sequence>
<dbReference type="Pfam" id="PF03009">
    <property type="entry name" value="GDPD"/>
    <property type="match status" value="1"/>
</dbReference>
<dbReference type="GO" id="GO:0006629">
    <property type="term" value="P:lipid metabolic process"/>
    <property type="evidence" value="ECO:0007669"/>
    <property type="project" value="InterPro"/>
</dbReference>
<dbReference type="GO" id="GO:0008081">
    <property type="term" value="F:phosphoric diester hydrolase activity"/>
    <property type="evidence" value="ECO:0007669"/>
    <property type="project" value="InterPro"/>
</dbReference>
<gene>
    <name evidence="3" type="ORF">ALQ49_05325</name>
</gene>
<evidence type="ECO:0000313" key="3">
    <source>
        <dbReference type="EMBL" id="RMO00800.1"/>
    </source>
</evidence>
<dbReference type="CDD" id="cd08601">
    <property type="entry name" value="GDPD_SaGlpQ_like"/>
    <property type="match status" value="1"/>
</dbReference>
<dbReference type="PROSITE" id="PS51704">
    <property type="entry name" value="GP_PDE"/>
    <property type="match status" value="1"/>
</dbReference>
<dbReference type="PANTHER" id="PTHR46211:SF1">
    <property type="entry name" value="GLYCEROPHOSPHODIESTER PHOSPHODIESTERASE, CYTOPLASMIC"/>
    <property type="match status" value="1"/>
</dbReference>
<dbReference type="AlphaFoldDB" id="A0A3M3RWJ1"/>
<organism evidence="3 4">
    <name type="scientific">Pseudomonas syringae pv. apii</name>
    <dbReference type="NCBI Taxonomy" id="81036"/>
    <lineage>
        <taxon>Bacteria</taxon>
        <taxon>Pseudomonadati</taxon>
        <taxon>Pseudomonadota</taxon>
        <taxon>Gammaproteobacteria</taxon>
        <taxon>Pseudomonadales</taxon>
        <taxon>Pseudomonadaceae</taxon>
        <taxon>Pseudomonas</taxon>
    </lineage>
</organism>
<dbReference type="InterPro" id="IPR030395">
    <property type="entry name" value="GP_PDE_dom"/>
</dbReference>
<evidence type="ECO:0000313" key="4">
    <source>
        <dbReference type="Proteomes" id="UP000278062"/>
    </source>
</evidence>
<proteinExistence type="predicted"/>
<name>A0A3M3RWJ1_9PSED</name>
<comment type="caution">
    <text evidence="3">The sequence shown here is derived from an EMBL/GenBank/DDBJ whole genome shotgun (WGS) entry which is preliminary data.</text>
</comment>
<evidence type="ECO:0000259" key="2">
    <source>
        <dbReference type="PROSITE" id="PS51704"/>
    </source>
</evidence>
<accession>A0A3M3RWJ1</accession>
<dbReference type="Proteomes" id="UP000278062">
    <property type="component" value="Unassembled WGS sequence"/>
</dbReference>
<dbReference type="Gene3D" id="3.20.20.190">
    <property type="entry name" value="Phosphatidylinositol (PI) phosphodiesterase"/>
    <property type="match status" value="1"/>
</dbReference>